<dbReference type="Gene3D" id="6.10.250.2990">
    <property type="match status" value="1"/>
</dbReference>
<gene>
    <name evidence="9" type="ORF">SPRG_10863</name>
</gene>
<keyword evidence="7" id="KW-0539">Nucleus</keyword>
<dbReference type="Proteomes" id="UP000030745">
    <property type="component" value="Unassembled WGS sequence"/>
</dbReference>
<dbReference type="EMBL" id="KK583246">
    <property type="protein sequence ID" value="KDO24076.1"/>
    <property type="molecule type" value="Genomic_DNA"/>
</dbReference>
<evidence type="ECO:0000313" key="10">
    <source>
        <dbReference type="Proteomes" id="UP000030745"/>
    </source>
</evidence>
<reference evidence="9 10" key="1">
    <citation type="journal article" date="2013" name="PLoS Genet.">
        <title>Distinctive expansion of potential virulence genes in the genome of the oomycete fish pathogen Saprolegnia parasitica.</title>
        <authorList>
            <person name="Jiang R.H."/>
            <person name="de Bruijn I."/>
            <person name="Haas B.J."/>
            <person name="Belmonte R."/>
            <person name="Lobach L."/>
            <person name="Christie J."/>
            <person name="van den Ackerveken G."/>
            <person name="Bottin A."/>
            <person name="Bulone V."/>
            <person name="Diaz-Moreno S.M."/>
            <person name="Dumas B."/>
            <person name="Fan L."/>
            <person name="Gaulin E."/>
            <person name="Govers F."/>
            <person name="Grenville-Briggs L.J."/>
            <person name="Horner N.R."/>
            <person name="Levin J.Z."/>
            <person name="Mammella M."/>
            <person name="Meijer H.J."/>
            <person name="Morris P."/>
            <person name="Nusbaum C."/>
            <person name="Oome S."/>
            <person name="Phillips A.J."/>
            <person name="van Rooyen D."/>
            <person name="Rzeszutek E."/>
            <person name="Saraiva M."/>
            <person name="Secombes C.J."/>
            <person name="Seidl M.F."/>
            <person name="Snel B."/>
            <person name="Stassen J.H."/>
            <person name="Sykes S."/>
            <person name="Tripathy S."/>
            <person name="van den Berg H."/>
            <person name="Vega-Arreguin J.C."/>
            <person name="Wawra S."/>
            <person name="Young S.K."/>
            <person name="Zeng Q."/>
            <person name="Dieguez-Uribeondo J."/>
            <person name="Russ C."/>
            <person name="Tyler B.M."/>
            <person name="van West P."/>
        </authorList>
    </citation>
    <scope>NUCLEOTIDE SEQUENCE [LARGE SCALE GENOMIC DNA]</scope>
    <source>
        <strain evidence="9 10">CBS 223.65</strain>
    </source>
</reference>
<comment type="subcellular location">
    <subcellularLocation>
        <location evidence="2">Cytoplasm</location>
        <location evidence="2">Cytoskeleton</location>
        <location evidence="2">Spindle</location>
    </subcellularLocation>
    <subcellularLocation>
        <location evidence="1">Nucleus</location>
    </subcellularLocation>
</comment>
<name>A0A067CC04_SAPPC</name>
<evidence type="ECO:0000313" key="9">
    <source>
        <dbReference type="EMBL" id="KDO24076.1"/>
    </source>
</evidence>
<organism evidence="9 10">
    <name type="scientific">Saprolegnia parasitica (strain CBS 223.65)</name>
    <dbReference type="NCBI Taxonomy" id="695850"/>
    <lineage>
        <taxon>Eukaryota</taxon>
        <taxon>Sar</taxon>
        <taxon>Stramenopiles</taxon>
        <taxon>Oomycota</taxon>
        <taxon>Saprolegniomycetes</taxon>
        <taxon>Saprolegniales</taxon>
        <taxon>Saprolegniaceae</taxon>
        <taxon>Saprolegnia</taxon>
    </lineage>
</organism>
<evidence type="ECO:0000256" key="5">
    <source>
        <dbReference type="ARBA" id="ARBA00022829"/>
    </source>
</evidence>
<proteinExistence type="inferred from homology"/>
<dbReference type="AlphaFoldDB" id="A0A067CC04"/>
<evidence type="ECO:0000256" key="7">
    <source>
        <dbReference type="ARBA" id="ARBA00023242"/>
    </source>
</evidence>
<protein>
    <recommendedName>
        <fullName evidence="8">Inner centromere protein ARK-binding domain-containing protein</fullName>
    </recommendedName>
</protein>
<dbReference type="PANTHER" id="PTHR13142:SF1">
    <property type="entry name" value="INNER CENTROMERE PROTEIN"/>
    <property type="match status" value="1"/>
</dbReference>
<evidence type="ECO:0000256" key="1">
    <source>
        <dbReference type="ARBA" id="ARBA00004123"/>
    </source>
</evidence>
<evidence type="ECO:0000256" key="2">
    <source>
        <dbReference type="ARBA" id="ARBA00004186"/>
    </source>
</evidence>
<comment type="similarity">
    <text evidence="3">Belongs to the INCENP family.</text>
</comment>
<dbReference type="Pfam" id="PF03941">
    <property type="entry name" value="INCENP_ARK-bind"/>
    <property type="match status" value="1"/>
</dbReference>
<evidence type="ECO:0000259" key="8">
    <source>
        <dbReference type="Pfam" id="PF03941"/>
    </source>
</evidence>
<dbReference type="InterPro" id="IPR005635">
    <property type="entry name" value="Inner_centromere_prot_ARK-bd"/>
</dbReference>
<dbReference type="GO" id="GO:0005819">
    <property type="term" value="C:spindle"/>
    <property type="evidence" value="ECO:0007669"/>
    <property type="project" value="UniProtKB-SubCell"/>
</dbReference>
<dbReference type="OMA" id="KANYKHV"/>
<evidence type="ECO:0000256" key="3">
    <source>
        <dbReference type="ARBA" id="ARBA00010042"/>
    </source>
</evidence>
<dbReference type="OrthoDB" id="6123at2759"/>
<keyword evidence="5" id="KW-0159">Chromosome partition</keyword>
<evidence type="ECO:0000256" key="4">
    <source>
        <dbReference type="ARBA" id="ARBA00022490"/>
    </source>
</evidence>
<dbReference type="PANTHER" id="PTHR13142">
    <property type="entry name" value="INNER CENTROMERE PROTEIN"/>
    <property type="match status" value="1"/>
</dbReference>
<evidence type="ECO:0000256" key="6">
    <source>
        <dbReference type="ARBA" id="ARBA00023212"/>
    </source>
</evidence>
<accession>A0A067CC04</accession>
<dbReference type="VEuPathDB" id="FungiDB:SPRG_10863"/>
<sequence length="100" mass="11191">MDTEDYAALNKPLPAWAQKANLDQALALQFGPHGVDPTTIFPDFVGSCDLKLIFKGYVEPKRTFNRRTSSGNWHMDQPTRLEKANYKHVMGFGSATTFVA</sequence>
<keyword evidence="6" id="KW-0206">Cytoskeleton</keyword>
<feature type="domain" description="Inner centromere protein ARK-binding" evidence="8">
    <location>
        <begin position="3"/>
        <end position="54"/>
    </location>
</feature>
<dbReference type="STRING" id="695850.A0A067CC04"/>
<dbReference type="GO" id="GO:0007059">
    <property type="term" value="P:chromosome segregation"/>
    <property type="evidence" value="ECO:0007669"/>
    <property type="project" value="UniProtKB-KW"/>
</dbReference>
<dbReference type="GO" id="GO:0005634">
    <property type="term" value="C:nucleus"/>
    <property type="evidence" value="ECO:0007669"/>
    <property type="project" value="UniProtKB-SubCell"/>
</dbReference>
<dbReference type="GeneID" id="24132949"/>
<dbReference type="RefSeq" id="XP_012205212.1">
    <property type="nucleotide sequence ID" value="XM_012349822.1"/>
</dbReference>
<dbReference type="KEGG" id="spar:SPRG_10863"/>
<keyword evidence="10" id="KW-1185">Reference proteome</keyword>
<keyword evidence="4" id="KW-0963">Cytoplasm</keyword>